<proteinExistence type="inferred from homology"/>
<evidence type="ECO:0000256" key="8">
    <source>
        <dbReference type="ARBA" id="ARBA00049244"/>
    </source>
</evidence>
<dbReference type="GO" id="GO:0000166">
    <property type="term" value="F:nucleotide binding"/>
    <property type="evidence" value="ECO:0007669"/>
    <property type="project" value="InterPro"/>
</dbReference>
<sequence length="1322" mass="152758">MAKRKFDEVEYGDDSISDDLLNEIGEVFENQYGNDVTDSQMVQFGRELDQQQLDALDIGLDEQPEQIGGGMPLFEFDFQKFGLPKRWKKSKFDHHVQTQRFTVGEIMNGNGEERFGAYMNQLANQLNSNESFSPEDKFAVDLTIVPKPKEGGKSKLTKGRHNIEDVLHNKQCVLPIKNSEDNLCLARAICLTKAHLHKDDGVEGKRYYKNLGNNPNVLTRCAKFLHKQAGVPEGPCGHAELEKFQQYLAPDYQLKVMTTCYPYCITFQGNVESPKYIIRLLYQPEYESDMGHYHGCTSYLGFLERSYFCDTCNKGFDHDDFRNHPCEGRRCKACKQTKCGTKPHEPTLHCSACNRHFYSQNCLALHRAKNICMTLVRCGNCCKQFQPDPQQLHRCYFGKCSNCKEYVDLREHKCYIQSIPEQEDSPKQKTKAKIKKHLKINPEASVYEEPPIFVYADYEAMISEDGTHLPICVCAQTSDNNTSFTFYGDDCSKQFLEFLTNLTEDQYKEPREVICIFHNLKGYDSIFIQHQLVIEGRKFDVMIPNGTKMISLEAGKITFKDSMAFLPMALSAFTDIFGLTKLKKGFFPHKFHTQENQSYVGPLPEVSYYDPEGMSSKKKEEFEVWYREEAAKQHPFDLKEELLAYCHSDVALLKAGCHKFIKEFKSIAGFNPMEKCVTIAAACNPYWRRKYLPLDLIAVEPSSGWRGACMNHSKASLEWLMWQEYNTGSRIQHACNGGEYRIPVDPTSYFVDGYDAQTRTVYEFHGCLYHGCRTCYTNRKQIPFCSNGLTVEALRQQTSQKIQKLRGKGYRVVEIWGCEWEKEKKETPAITEFLKDLDIVPPLNPREGFYGGRMGAACLYHKVNEEEREEIRYIDVASEYPYVNKYGTHPVGHPDIYLEPENQDPRSYFGLMTVDITPPAELYNPVLPYCHKIGNSYKLTFPLCRKCVEIETQKEHMLECDHHCPNSDEERMLRGTWCTPEIHKAIEKGYRLVRIHKVWDFPQRQKGLFQPYVDTWLKIKQESGGYPNWVRTDTQKEKYIHCSEDKEGIRLDPTKIVKNPGRKATAKLMLNSFWGKFGQQNNKSKTKQCTQPYELLDLLDDPLFTMTDIRILNSEVIEVSYKRDEEDPYKGSNTNIFIAAFTTCLARLKLYESLEKLGDRVLYYDTDSVIYTWKPGQTEIELGDYLGDMTNELDNDDFIVEFISAGAKNYGYQTKNGKVVCKVKGFSLNVCGAKQLNYIIRQNILDEVLHPLDEQRKTLVVNPTHFVRNPTVKKIKTETQTKSYQLVFNKRVLDHLHGFKSYPYGYSRLDAQDLENMVLLLL</sequence>
<evidence type="ECO:0000256" key="6">
    <source>
        <dbReference type="ARBA" id="ARBA00022932"/>
    </source>
</evidence>
<dbReference type="InterPro" id="IPR023211">
    <property type="entry name" value="DNA_pol_palm_dom_sf"/>
</dbReference>
<evidence type="ECO:0000313" key="10">
    <source>
        <dbReference type="EMBL" id="CAH3132734.1"/>
    </source>
</evidence>
<dbReference type="PANTHER" id="PTHR33568:SF3">
    <property type="entry name" value="DNA-DIRECTED DNA POLYMERASE"/>
    <property type="match status" value="1"/>
</dbReference>
<dbReference type="Pfam" id="PF03175">
    <property type="entry name" value="DNA_pol_B_2"/>
    <property type="match status" value="2"/>
</dbReference>
<evidence type="ECO:0000256" key="1">
    <source>
        <dbReference type="ARBA" id="ARBA00005755"/>
    </source>
</evidence>
<dbReference type="InterPro" id="IPR036397">
    <property type="entry name" value="RNaseH_sf"/>
</dbReference>
<evidence type="ECO:0000256" key="2">
    <source>
        <dbReference type="ARBA" id="ARBA00012417"/>
    </source>
</evidence>
<dbReference type="SUPFAM" id="SSF53098">
    <property type="entry name" value="Ribonuclease H-like"/>
    <property type="match status" value="1"/>
</dbReference>
<dbReference type="InterPro" id="IPR011335">
    <property type="entry name" value="Restrct_endonuc-II-like"/>
</dbReference>
<dbReference type="PANTHER" id="PTHR33568">
    <property type="entry name" value="DNA POLYMERASE"/>
    <property type="match status" value="1"/>
</dbReference>
<name>A0AAU9X0X4_9CNID</name>
<feature type="domain" description="DNA-directed DNA polymerase family B mitochondria/virus" evidence="9">
    <location>
        <begin position="509"/>
        <end position="693"/>
    </location>
</feature>
<evidence type="ECO:0000259" key="9">
    <source>
        <dbReference type="Pfam" id="PF03175"/>
    </source>
</evidence>
<dbReference type="GO" id="GO:0006281">
    <property type="term" value="P:DNA repair"/>
    <property type="evidence" value="ECO:0007669"/>
    <property type="project" value="UniProtKB-ARBA"/>
</dbReference>
<keyword evidence="11" id="KW-1185">Reference proteome</keyword>
<evidence type="ECO:0000256" key="4">
    <source>
        <dbReference type="ARBA" id="ARBA00022695"/>
    </source>
</evidence>
<comment type="catalytic activity">
    <reaction evidence="8">
        <text>DNA(n) + a 2'-deoxyribonucleoside 5'-triphosphate = DNA(n+1) + diphosphate</text>
        <dbReference type="Rhea" id="RHEA:22508"/>
        <dbReference type="Rhea" id="RHEA-COMP:17339"/>
        <dbReference type="Rhea" id="RHEA-COMP:17340"/>
        <dbReference type="ChEBI" id="CHEBI:33019"/>
        <dbReference type="ChEBI" id="CHEBI:61560"/>
        <dbReference type="ChEBI" id="CHEBI:173112"/>
        <dbReference type="EC" id="2.7.7.7"/>
    </reaction>
</comment>
<dbReference type="Proteomes" id="UP001159428">
    <property type="component" value="Unassembled WGS sequence"/>
</dbReference>
<protein>
    <recommendedName>
        <fullName evidence="2">DNA-directed DNA polymerase</fullName>
        <ecNumber evidence="2">2.7.7.7</ecNumber>
    </recommendedName>
</protein>
<gene>
    <name evidence="10" type="ORF">PMEA_00014997</name>
</gene>
<dbReference type="Gene3D" id="3.40.960.10">
    <property type="entry name" value="VSR Endonuclease"/>
    <property type="match status" value="1"/>
</dbReference>
<dbReference type="SUPFAM" id="SSF56672">
    <property type="entry name" value="DNA/RNA polymerases"/>
    <property type="match status" value="1"/>
</dbReference>
<dbReference type="Gene3D" id="3.90.1600.10">
    <property type="entry name" value="Palm domain of DNA polymerase"/>
    <property type="match status" value="1"/>
</dbReference>
<reference evidence="10 11" key="1">
    <citation type="submission" date="2022-05" db="EMBL/GenBank/DDBJ databases">
        <authorList>
            <consortium name="Genoscope - CEA"/>
            <person name="William W."/>
        </authorList>
    </citation>
    <scope>NUCLEOTIDE SEQUENCE [LARGE SCALE GENOMIC DNA]</scope>
</reference>
<dbReference type="GO" id="GO:0003677">
    <property type="term" value="F:DNA binding"/>
    <property type="evidence" value="ECO:0007669"/>
    <property type="project" value="UniProtKB-KW"/>
</dbReference>
<dbReference type="SUPFAM" id="SSF52980">
    <property type="entry name" value="Restriction endonuclease-like"/>
    <property type="match status" value="1"/>
</dbReference>
<comment type="caution">
    <text evidence="10">The sequence shown here is derived from an EMBL/GenBank/DDBJ whole genome shotgun (WGS) entry which is preliminary data.</text>
</comment>
<feature type="domain" description="DNA-directed DNA polymerase family B mitochondria/virus" evidence="9">
    <location>
        <begin position="846"/>
        <end position="1153"/>
    </location>
</feature>
<accession>A0AAU9X0X4</accession>
<keyword evidence="3" id="KW-0808">Transferase</keyword>
<dbReference type="Gene3D" id="3.30.420.10">
    <property type="entry name" value="Ribonuclease H-like superfamily/Ribonuclease H"/>
    <property type="match status" value="1"/>
</dbReference>
<evidence type="ECO:0000256" key="7">
    <source>
        <dbReference type="ARBA" id="ARBA00023125"/>
    </source>
</evidence>
<dbReference type="GO" id="GO:0006260">
    <property type="term" value="P:DNA replication"/>
    <property type="evidence" value="ECO:0007669"/>
    <property type="project" value="UniProtKB-KW"/>
</dbReference>
<keyword evidence="4" id="KW-0548">Nucleotidyltransferase</keyword>
<keyword evidence="5" id="KW-0235">DNA replication</keyword>
<dbReference type="InterPro" id="IPR012337">
    <property type="entry name" value="RNaseH-like_sf"/>
</dbReference>
<evidence type="ECO:0000313" key="11">
    <source>
        <dbReference type="Proteomes" id="UP001159428"/>
    </source>
</evidence>
<evidence type="ECO:0000256" key="5">
    <source>
        <dbReference type="ARBA" id="ARBA00022705"/>
    </source>
</evidence>
<keyword evidence="7" id="KW-0238">DNA-binding</keyword>
<dbReference type="Gene3D" id="1.10.287.690">
    <property type="entry name" value="Helix hairpin bin"/>
    <property type="match status" value="1"/>
</dbReference>
<dbReference type="InterPro" id="IPR004868">
    <property type="entry name" value="DNA-dir_DNA_pol_B_mt/vir"/>
</dbReference>
<dbReference type="EMBL" id="CALNXJ010000027">
    <property type="protein sequence ID" value="CAH3132734.1"/>
    <property type="molecule type" value="Genomic_DNA"/>
</dbReference>
<dbReference type="InterPro" id="IPR043502">
    <property type="entry name" value="DNA/RNA_pol_sf"/>
</dbReference>
<comment type="similarity">
    <text evidence="1">Belongs to the DNA polymerase type-B family.</text>
</comment>
<organism evidence="10 11">
    <name type="scientific">Pocillopora meandrina</name>
    <dbReference type="NCBI Taxonomy" id="46732"/>
    <lineage>
        <taxon>Eukaryota</taxon>
        <taxon>Metazoa</taxon>
        <taxon>Cnidaria</taxon>
        <taxon>Anthozoa</taxon>
        <taxon>Hexacorallia</taxon>
        <taxon>Scleractinia</taxon>
        <taxon>Astrocoeniina</taxon>
        <taxon>Pocilloporidae</taxon>
        <taxon>Pocillopora</taxon>
    </lineage>
</organism>
<evidence type="ECO:0000256" key="3">
    <source>
        <dbReference type="ARBA" id="ARBA00022679"/>
    </source>
</evidence>
<keyword evidence="6" id="KW-0239">DNA-directed DNA polymerase</keyword>
<dbReference type="EC" id="2.7.7.7" evidence="2"/>
<dbReference type="GO" id="GO:0003887">
    <property type="term" value="F:DNA-directed DNA polymerase activity"/>
    <property type="evidence" value="ECO:0007669"/>
    <property type="project" value="UniProtKB-KW"/>
</dbReference>